<feature type="region of interest" description="Disordered" evidence="1">
    <location>
        <begin position="54"/>
        <end position="87"/>
    </location>
</feature>
<comment type="caution">
    <text evidence="3">The sequence shown here is derived from an EMBL/GenBank/DDBJ whole genome shotgun (WGS) entry which is preliminary data.</text>
</comment>
<reference evidence="3" key="1">
    <citation type="submission" date="2023-06" db="EMBL/GenBank/DDBJ databases">
        <authorList>
            <person name="Polev D.E."/>
            <person name="Saitova A.T."/>
            <person name="Bogumilchik E.A."/>
            <person name="Kokorina G.I."/>
            <person name="Voskresenskaia E.A."/>
        </authorList>
    </citation>
    <scope>NUCLEOTIDE SEQUENCE</scope>
    <source>
        <strain evidence="3">2145 StPb PI</strain>
    </source>
</reference>
<name>A0AAW7K2F8_9GAMM</name>
<organism evidence="3 4">
    <name type="scientific">Yersinia nurmii</name>
    <dbReference type="NCBI Taxonomy" id="685706"/>
    <lineage>
        <taxon>Bacteria</taxon>
        <taxon>Pseudomonadati</taxon>
        <taxon>Pseudomonadota</taxon>
        <taxon>Gammaproteobacteria</taxon>
        <taxon>Enterobacterales</taxon>
        <taxon>Yersiniaceae</taxon>
        <taxon>Yersinia</taxon>
    </lineage>
</organism>
<dbReference type="EMBL" id="JAUEHU010000016">
    <property type="protein sequence ID" value="MDN0088773.1"/>
    <property type="molecule type" value="Genomic_DNA"/>
</dbReference>
<evidence type="ECO:0000313" key="3">
    <source>
        <dbReference type="EMBL" id="MDN0088773.1"/>
    </source>
</evidence>
<dbReference type="AlphaFoldDB" id="A0AAW7K2F8"/>
<sequence length="87" mass="9136">MVYYSMPEGGTQAGAGVVNGEAKGAVAKRISEGIYQVSGAQGFALEGWQIALLTDDNRQPPATSHQPPTTNHQPPTTNHQPPTTHLG</sequence>
<dbReference type="Proteomes" id="UP001167864">
    <property type="component" value="Unassembled WGS sequence"/>
</dbReference>
<evidence type="ECO:0000313" key="4">
    <source>
        <dbReference type="Proteomes" id="UP001167864"/>
    </source>
</evidence>
<feature type="compositionally biased region" description="Low complexity" evidence="1">
    <location>
        <begin position="65"/>
        <end position="87"/>
    </location>
</feature>
<gene>
    <name evidence="3" type="ORF">QVN42_15560</name>
</gene>
<proteinExistence type="predicted"/>
<protein>
    <recommendedName>
        <fullName evidence="2">Phage tail protein C-terminal domain-containing protein</fullName>
    </recommendedName>
</protein>
<evidence type="ECO:0000256" key="1">
    <source>
        <dbReference type="SAM" id="MobiDB-lite"/>
    </source>
</evidence>
<dbReference type="RefSeq" id="WP_289818224.1">
    <property type="nucleotide sequence ID" value="NZ_JAUEHU010000016.1"/>
</dbReference>
<dbReference type="Pfam" id="PF25670">
    <property type="entry name" value="Phage_tail_C_2"/>
    <property type="match status" value="1"/>
</dbReference>
<dbReference type="InterPro" id="IPR058008">
    <property type="entry name" value="Gp26_C"/>
</dbReference>
<evidence type="ECO:0000259" key="2">
    <source>
        <dbReference type="Pfam" id="PF25670"/>
    </source>
</evidence>
<feature type="domain" description="Phage tail protein C-terminal" evidence="2">
    <location>
        <begin position="13"/>
        <end position="60"/>
    </location>
</feature>
<accession>A0AAW7K2F8</accession>